<gene>
    <name evidence="15" type="ORF">UFOPK2366_00067</name>
</gene>
<dbReference type="Gene3D" id="1.20.120.1760">
    <property type="match status" value="1"/>
</dbReference>
<name>A0A6J6MX99_9ZZZZ</name>
<accession>A0A6J6MX99</accession>
<dbReference type="InterPro" id="IPR000462">
    <property type="entry name" value="CDP-OH_P_trans"/>
</dbReference>
<evidence type="ECO:0000256" key="4">
    <source>
        <dbReference type="ARBA" id="ARBA00022516"/>
    </source>
</evidence>
<evidence type="ECO:0000313" key="15">
    <source>
        <dbReference type="EMBL" id="CAB4678910.1"/>
    </source>
</evidence>
<feature type="transmembrane region" description="Helical" evidence="14">
    <location>
        <begin position="118"/>
        <end position="137"/>
    </location>
</feature>
<keyword evidence="9" id="KW-0443">Lipid metabolism</keyword>
<dbReference type="GO" id="GO:0016740">
    <property type="term" value="F:transferase activity"/>
    <property type="evidence" value="ECO:0007669"/>
    <property type="project" value="UniProtKB-KW"/>
</dbReference>
<keyword evidence="5" id="KW-0997">Cell inner membrane</keyword>
<dbReference type="GO" id="GO:0008654">
    <property type="term" value="P:phospholipid biosynthetic process"/>
    <property type="evidence" value="ECO:0007669"/>
    <property type="project" value="UniProtKB-KW"/>
</dbReference>
<dbReference type="EMBL" id="CAEZXM010000005">
    <property type="protein sequence ID" value="CAB4678910.1"/>
    <property type="molecule type" value="Genomic_DNA"/>
</dbReference>
<evidence type="ECO:0000256" key="11">
    <source>
        <dbReference type="ARBA" id="ARBA00023209"/>
    </source>
</evidence>
<evidence type="ECO:0000256" key="12">
    <source>
        <dbReference type="ARBA" id="ARBA00023211"/>
    </source>
</evidence>
<keyword evidence="6" id="KW-0808">Transferase</keyword>
<evidence type="ECO:0000256" key="2">
    <source>
        <dbReference type="ARBA" id="ARBA00004429"/>
    </source>
</evidence>
<feature type="transmembrane region" description="Helical" evidence="14">
    <location>
        <begin position="31"/>
        <end position="52"/>
    </location>
</feature>
<evidence type="ECO:0000256" key="13">
    <source>
        <dbReference type="ARBA" id="ARBA00023264"/>
    </source>
</evidence>
<comment type="subcellular location">
    <subcellularLocation>
        <location evidence="2">Cell inner membrane</location>
        <topology evidence="2">Multi-pass membrane protein</topology>
    </subcellularLocation>
</comment>
<keyword evidence="11" id="KW-0594">Phospholipid biosynthesis</keyword>
<keyword evidence="8 14" id="KW-1133">Transmembrane helix</keyword>
<comment type="cofactor">
    <cofactor evidence="1">
        <name>Mn(2+)</name>
        <dbReference type="ChEBI" id="CHEBI:29035"/>
    </cofactor>
</comment>
<reference evidence="15" key="1">
    <citation type="submission" date="2020-05" db="EMBL/GenBank/DDBJ databases">
        <authorList>
            <person name="Chiriac C."/>
            <person name="Salcher M."/>
            <person name="Ghai R."/>
            <person name="Kavagutti S V."/>
        </authorList>
    </citation>
    <scope>NUCLEOTIDE SEQUENCE</scope>
</reference>
<dbReference type="InterPro" id="IPR026027">
    <property type="entry name" value="PcS"/>
</dbReference>
<organism evidence="15">
    <name type="scientific">freshwater metagenome</name>
    <dbReference type="NCBI Taxonomy" id="449393"/>
    <lineage>
        <taxon>unclassified sequences</taxon>
        <taxon>metagenomes</taxon>
        <taxon>ecological metagenomes</taxon>
    </lineage>
</organism>
<feature type="transmembrane region" description="Helical" evidence="14">
    <location>
        <begin position="233"/>
        <end position="252"/>
    </location>
</feature>
<dbReference type="InterPro" id="IPR043130">
    <property type="entry name" value="CDP-OH_PTrfase_TM_dom"/>
</dbReference>
<evidence type="ECO:0000256" key="6">
    <source>
        <dbReference type="ARBA" id="ARBA00022679"/>
    </source>
</evidence>
<evidence type="ECO:0000256" key="9">
    <source>
        <dbReference type="ARBA" id="ARBA00023098"/>
    </source>
</evidence>
<keyword evidence="7 14" id="KW-0812">Transmembrane</keyword>
<keyword evidence="10 14" id="KW-0472">Membrane</keyword>
<keyword evidence="13" id="KW-1208">Phospholipid metabolism</keyword>
<dbReference type="GO" id="GO:0005886">
    <property type="term" value="C:plasma membrane"/>
    <property type="evidence" value="ECO:0007669"/>
    <property type="project" value="UniProtKB-SubCell"/>
</dbReference>
<evidence type="ECO:0000256" key="14">
    <source>
        <dbReference type="SAM" id="Phobius"/>
    </source>
</evidence>
<dbReference type="AlphaFoldDB" id="A0A6J6MX99"/>
<sequence length="272" mass="29969">MSSQPQSDDATTGDSVPSIFGTSKQDVRRGWIVHCATALGAVCGMLGIISVLDNAPKAALLWLIAAQVLDGLDGPVARAWNVQTSVPRIDGYILDLVIDYVTCAVVPVLFMYKFHMVPSHSSLAVGAFLLFSSALWFSRTDMMTDDHWFNGFPSVWNLAIPTMYLVQGSNATSLNRWINFAVLLILALSQLTNLKFVHPVQVRKFRVMTLAFFVAWLVAMFWVTLLLPGDVNLFARIALILPGLYQLGLMIWRTFFAAQTDGPSAKRVLVGS</sequence>
<protein>
    <submittedName>
        <fullName evidence="15">Unannotated protein</fullName>
    </submittedName>
</protein>
<evidence type="ECO:0000256" key="10">
    <source>
        <dbReference type="ARBA" id="ARBA00023136"/>
    </source>
</evidence>
<evidence type="ECO:0000256" key="7">
    <source>
        <dbReference type="ARBA" id="ARBA00022692"/>
    </source>
</evidence>
<evidence type="ECO:0000256" key="8">
    <source>
        <dbReference type="ARBA" id="ARBA00022989"/>
    </source>
</evidence>
<dbReference type="Pfam" id="PF01066">
    <property type="entry name" value="CDP-OH_P_transf"/>
    <property type="match status" value="1"/>
</dbReference>
<dbReference type="PIRSF" id="PIRSF000851">
    <property type="entry name" value="PcS"/>
    <property type="match status" value="1"/>
</dbReference>
<evidence type="ECO:0000256" key="5">
    <source>
        <dbReference type="ARBA" id="ARBA00022519"/>
    </source>
</evidence>
<keyword evidence="3" id="KW-1003">Cell membrane</keyword>
<evidence type="ECO:0000256" key="3">
    <source>
        <dbReference type="ARBA" id="ARBA00022475"/>
    </source>
</evidence>
<keyword evidence="4" id="KW-0444">Lipid biosynthesis</keyword>
<feature type="transmembrane region" description="Helical" evidence="14">
    <location>
        <begin position="209"/>
        <end position="227"/>
    </location>
</feature>
<proteinExistence type="predicted"/>
<keyword evidence="12" id="KW-0464">Manganese</keyword>
<feature type="transmembrane region" description="Helical" evidence="14">
    <location>
        <begin position="149"/>
        <end position="166"/>
    </location>
</feature>
<feature type="transmembrane region" description="Helical" evidence="14">
    <location>
        <begin position="178"/>
        <end position="197"/>
    </location>
</feature>
<evidence type="ECO:0000256" key="1">
    <source>
        <dbReference type="ARBA" id="ARBA00001936"/>
    </source>
</evidence>